<dbReference type="InterPro" id="IPR036249">
    <property type="entry name" value="Thioredoxin-like_sf"/>
</dbReference>
<dbReference type="SMR" id="A0A409V6P7"/>
<comment type="similarity">
    <text evidence="1">Belongs to the DIM1 family.</text>
</comment>
<dbReference type="PANTHER" id="PTHR12052:SF4">
    <property type="entry name" value="THIOREDOXIN-LIKE PROTEIN 4B"/>
    <property type="match status" value="1"/>
</dbReference>
<dbReference type="Proteomes" id="UP000266721">
    <property type="component" value="Unassembled WGS sequence"/>
</dbReference>
<sequence length="97" mass="11247">MSFIIPQLSTKQEVDEVIRKTEDVVLVLRFGRENDVTCMQLDHILSKLIPELRKMAAIYTVDVDSIPVYTRYFDITLIPSTIFFFNAQHIKVDWGIG</sequence>
<dbReference type="GO" id="GO:0000398">
    <property type="term" value="P:mRNA splicing, via spliceosome"/>
    <property type="evidence" value="ECO:0007669"/>
    <property type="project" value="InterPro"/>
</dbReference>
<dbReference type="SUPFAM" id="SSF52833">
    <property type="entry name" value="Thioredoxin-like"/>
    <property type="match status" value="1"/>
</dbReference>
<dbReference type="GO" id="GO:0005681">
    <property type="term" value="C:spliceosomal complex"/>
    <property type="evidence" value="ECO:0007669"/>
    <property type="project" value="TreeGrafter"/>
</dbReference>
<feature type="non-terminal residue" evidence="2">
    <location>
        <position position="1"/>
    </location>
</feature>
<dbReference type="AlphaFoldDB" id="A0A409V6P7"/>
<evidence type="ECO:0000313" key="2">
    <source>
        <dbReference type="EMBL" id="OPL20471.1"/>
    </source>
</evidence>
<dbReference type="Pfam" id="PF02966">
    <property type="entry name" value="DIM1"/>
    <property type="match status" value="1"/>
</dbReference>
<organism evidence="2 3">
    <name type="scientific">Mytilus galloprovincialis</name>
    <name type="common">Mediterranean mussel</name>
    <dbReference type="NCBI Taxonomy" id="29158"/>
    <lineage>
        <taxon>Eukaryota</taxon>
        <taxon>Metazoa</taxon>
        <taxon>Spiralia</taxon>
        <taxon>Lophotrochozoa</taxon>
        <taxon>Mollusca</taxon>
        <taxon>Bivalvia</taxon>
        <taxon>Autobranchia</taxon>
        <taxon>Pteriomorphia</taxon>
        <taxon>Mytilida</taxon>
        <taxon>Mytiloidea</taxon>
        <taxon>Mytilidae</taxon>
        <taxon>Mytilinae</taxon>
        <taxon>Mytilus</taxon>
    </lineage>
</organism>
<dbReference type="SMART" id="SM01410">
    <property type="entry name" value="DIM1"/>
    <property type="match status" value="1"/>
</dbReference>
<dbReference type="GO" id="GO:0005682">
    <property type="term" value="C:U5 snRNP"/>
    <property type="evidence" value="ECO:0007669"/>
    <property type="project" value="TreeGrafter"/>
</dbReference>
<name>A0A409V6P7_MYTGA</name>
<proteinExistence type="inferred from homology"/>
<evidence type="ECO:0000256" key="1">
    <source>
        <dbReference type="ARBA" id="ARBA00008241"/>
    </source>
</evidence>
<dbReference type="InterPro" id="IPR004123">
    <property type="entry name" value="Dim1"/>
</dbReference>
<dbReference type="Gene3D" id="3.40.30.10">
    <property type="entry name" value="Glutaredoxin"/>
    <property type="match status" value="1"/>
</dbReference>
<keyword evidence="3" id="KW-1185">Reference proteome</keyword>
<dbReference type="GO" id="GO:0046540">
    <property type="term" value="C:U4/U6 x U5 tri-snRNP complex"/>
    <property type="evidence" value="ECO:0007669"/>
    <property type="project" value="InterPro"/>
</dbReference>
<dbReference type="PANTHER" id="PTHR12052">
    <property type="entry name" value="THIOREDOXIN-LIKE PROTEN 4A, 4B"/>
    <property type="match status" value="1"/>
</dbReference>
<dbReference type="EMBL" id="KV607214">
    <property type="protein sequence ID" value="OPL20471.1"/>
    <property type="molecule type" value="Genomic_DNA"/>
</dbReference>
<reference evidence="2 3" key="1">
    <citation type="journal article" date="2016" name="PLoS ONE">
        <title>A First Insight into the Genome of the Filter-Feeder Mussel Mytilus galloprovincialis.</title>
        <authorList>
            <person name="Murgarella M."/>
            <person name="Puiu D."/>
            <person name="Novoa B."/>
            <person name="Figueras A."/>
            <person name="Posada D."/>
            <person name="Canchaya C."/>
        </authorList>
    </citation>
    <scope>NUCLEOTIDE SEQUENCE [LARGE SCALE GENOMIC DNA]</scope>
    <source>
        <tissue evidence="2">Muscle</tissue>
    </source>
</reference>
<protein>
    <submittedName>
        <fullName evidence="2">Thioredoxin-like 4b protein</fullName>
    </submittedName>
</protein>
<evidence type="ECO:0000313" key="3">
    <source>
        <dbReference type="Proteomes" id="UP000266721"/>
    </source>
</evidence>
<accession>A0A409V6P7</accession>
<gene>
    <name evidence="2" type="ORF">AM593_00780</name>
</gene>